<evidence type="ECO:0000256" key="1">
    <source>
        <dbReference type="ARBA" id="ARBA00004141"/>
    </source>
</evidence>
<dbReference type="Gene3D" id="3.40.50.1000">
    <property type="entry name" value="HAD superfamily/HAD-like"/>
    <property type="match status" value="1"/>
</dbReference>
<dbReference type="Gene3D" id="1.10.357.140">
    <property type="entry name" value="UbiA prenyltransferase"/>
    <property type="match status" value="1"/>
</dbReference>
<protein>
    <recommendedName>
        <fullName evidence="9">4-hydroxybenzoate polyprenyltransferase</fullName>
    </recommendedName>
</protein>
<dbReference type="SUPFAM" id="SSF56784">
    <property type="entry name" value="HAD-like"/>
    <property type="match status" value="1"/>
</dbReference>
<dbReference type="GO" id="GO:0005886">
    <property type="term" value="C:plasma membrane"/>
    <property type="evidence" value="ECO:0007669"/>
    <property type="project" value="TreeGrafter"/>
</dbReference>
<dbReference type="InterPro" id="IPR039653">
    <property type="entry name" value="Prenyltransferase"/>
</dbReference>
<keyword evidence="5 6" id="KW-0472">Membrane</keyword>
<dbReference type="PANTHER" id="PTHR11048">
    <property type="entry name" value="PRENYLTRANSFERASES"/>
    <property type="match status" value="1"/>
</dbReference>
<dbReference type="RefSeq" id="WP_101892533.1">
    <property type="nucleotide sequence ID" value="NZ_CP022684.1"/>
</dbReference>
<dbReference type="InterPro" id="IPR000537">
    <property type="entry name" value="UbiA_prenyltransferase"/>
</dbReference>
<evidence type="ECO:0000313" key="8">
    <source>
        <dbReference type="Proteomes" id="UP000235116"/>
    </source>
</evidence>
<organism evidence="7 8">
    <name type="scientific">Ketobacter alkanivorans</name>
    <dbReference type="NCBI Taxonomy" id="1917421"/>
    <lineage>
        <taxon>Bacteria</taxon>
        <taxon>Pseudomonadati</taxon>
        <taxon>Pseudomonadota</taxon>
        <taxon>Gammaproteobacteria</taxon>
        <taxon>Pseudomonadales</taxon>
        <taxon>Ketobacteraceae</taxon>
        <taxon>Ketobacter</taxon>
    </lineage>
</organism>
<feature type="transmembrane region" description="Helical" evidence="6">
    <location>
        <begin position="314"/>
        <end position="335"/>
    </location>
</feature>
<evidence type="ECO:0000313" key="7">
    <source>
        <dbReference type="EMBL" id="AUM11193.1"/>
    </source>
</evidence>
<keyword evidence="3 6" id="KW-0812">Transmembrane</keyword>
<dbReference type="PANTHER" id="PTHR11048:SF5">
    <property type="entry name" value="DECAPRENYL-PHOSPHATE PHOSPHORIBOSYLTRANSFERASE"/>
    <property type="match status" value="1"/>
</dbReference>
<dbReference type="InterPro" id="IPR023214">
    <property type="entry name" value="HAD_sf"/>
</dbReference>
<comment type="subcellular location">
    <subcellularLocation>
        <location evidence="1">Membrane</location>
        <topology evidence="1">Multi-pass membrane protein</topology>
    </subcellularLocation>
</comment>
<dbReference type="AlphaFoldDB" id="A0A2K9LG19"/>
<gene>
    <name evidence="7" type="ORF">Kalk_01555</name>
</gene>
<dbReference type="Pfam" id="PF01040">
    <property type="entry name" value="UbiA"/>
    <property type="match status" value="1"/>
</dbReference>
<dbReference type="Proteomes" id="UP000235116">
    <property type="component" value="Chromosome"/>
</dbReference>
<feature type="transmembrane region" description="Helical" evidence="6">
    <location>
        <begin position="218"/>
        <end position="239"/>
    </location>
</feature>
<dbReference type="CDD" id="cd13963">
    <property type="entry name" value="PT_UbiA_2"/>
    <property type="match status" value="1"/>
</dbReference>
<keyword evidence="8" id="KW-1185">Reference proteome</keyword>
<feature type="transmembrane region" description="Helical" evidence="6">
    <location>
        <begin position="341"/>
        <end position="357"/>
    </location>
</feature>
<evidence type="ECO:0000256" key="5">
    <source>
        <dbReference type="ARBA" id="ARBA00023136"/>
    </source>
</evidence>
<dbReference type="GO" id="GO:0016765">
    <property type="term" value="F:transferase activity, transferring alkyl or aryl (other than methyl) groups"/>
    <property type="evidence" value="ECO:0007669"/>
    <property type="project" value="InterPro"/>
</dbReference>
<feature type="transmembrane region" description="Helical" evidence="6">
    <location>
        <begin position="259"/>
        <end position="283"/>
    </location>
</feature>
<dbReference type="KEGG" id="kak:Kalk_01555"/>
<dbReference type="EMBL" id="CP022684">
    <property type="protein sequence ID" value="AUM11193.1"/>
    <property type="molecule type" value="Genomic_DNA"/>
</dbReference>
<accession>A0A2K9LG19</accession>
<evidence type="ECO:0000256" key="3">
    <source>
        <dbReference type="ARBA" id="ARBA00022692"/>
    </source>
</evidence>
<sequence length="473" mass="51886">MSNNKKPLVVDLDGTLIKTDLLLESFMLLIRSNPFNAIYAILWLLGGKANLKAQIARRVDIPVQYLPYNDEVIQYVRQQREEGREVILATASHSRYAQSISQHTGLFDDVLASDDKVNLSGARKRAALTERYGEGNYVYAGNANVDLKVWQHSDSAVVVGSDGLAKKAEALCGLERHIAVAMPSAKVVIKALRVHQWVKNALIFIPLLTAHQFQNVQMLITSLLAFVAFSLCASSVYFLNDLLDLNDDRQHATKKNRPFAAGTLSLLAGIAGAPLLLLAAIGICLFLPVEFQIVLAVYYVLTLAYSFKLKRLVMVDVVALASLYTIRIVAGAAAISVALSFWLLSFSIFVFLSLAIIKRYTELMKLRTKSATKALGRGYQVEDLELLSSLGGSSGYISVLVLALYINSPEVKGMYGDPSLMWPACLVMLYWVSHIWIIAHRGGMDDDPIVFALKDKASIICGVLIAGCMALAV</sequence>
<keyword evidence="2" id="KW-1003">Cell membrane</keyword>
<evidence type="ECO:0000256" key="2">
    <source>
        <dbReference type="ARBA" id="ARBA00022475"/>
    </source>
</evidence>
<dbReference type="InterPro" id="IPR036412">
    <property type="entry name" value="HAD-like_sf"/>
</dbReference>
<proteinExistence type="predicted"/>
<dbReference type="Pfam" id="PF12710">
    <property type="entry name" value="HAD"/>
    <property type="match status" value="1"/>
</dbReference>
<reference evidence="8" key="1">
    <citation type="submission" date="2017-08" db="EMBL/GenBank/DDBJ databases">
        <title>Direct submision.</title>
        <authorList>
            <person name="Kim S.-J."/>
            <person name="Rhee S.-K."/>
        </authorList>
    </citation>
    <scope>NUCLEOTIDE SEQUENCE [LARGE SCALE GENOMIC DNA]</scope>
    <source>
        <strain evidence="8">GI5</strain>
    </source>
</reference>
<dbReference type="InterPro" id="IPR044878">
    <property type="entry name" value="UbiA_sf"/>
</dbReference>
<evidence type="ECO:0000256" key="4">
    <source>
        <dbReference type="ARBA" id="ARBA00022989"/>
    </source>
</evidence>
<feature type="transmembrane region" description="Helical" evidence="6">
    <location>
        <begin position="289"/>
        <end position="307"/>
    </location>
</feature>
<dbReference type="NCBIfam" id="NF006088">
    <property type="entry name" value="PRK08238.1"/>
    <property type="match status" value="1"/>
</dbReference>
<keyword evidence="4 6" id="KW-1133">Transmembrane helix</keyword>
<evidence type="ECO:0000256" key="6">
    <source>
        <dbReference type="SAM" id="Phobius"/>
    </source>
</evidence>
<feature type="transmembrane region" description="Helical" evidence="6">
    <location>
        <begin position="386"/>
        <end position="408"/>
    </location>
</feature>
<name>A0A2K9LG19_9GAMM</name>
<evidence type="ECO:0008006" key="9">
    <source>
        <dbReference type="Google" id="ProtNLM"/>
    </source>
</evidence>
<dbReference type="OrthoDB" id="9803632at2"/>
<feature type="transmembrane region" description="Helical" evidence="6">
    <location>
        <begin position="420"/>
        <end position="439"/>
    </location>
</feature>
<dbReference type="GO" id="GO:0009247">
    <property type="term" value="P:glycolipid biosynthetic process"/>
    <property type="evidence" value="ECO:0007669"/>
    <property type="project" value="TreeGrafter"/>
</dbReference>